<reference evidence="1 2" key="1">
    <citation type="submission" date="2020-08" db="EMBL/GenBank/DDBJ databases">
        <title>Plant Genome Project.</title>
        <authorList>
            <person name="Zhang R.-G."/>
        </authorList>
    </citation>
    <scope>NUCLEOTIDE SEQUENCE [LARGE SCALE GENOMIC DNA]</scope>
    <source>
        <tissue evidence="1">Rhizome</tissue>
    </source>
</reference>
<dbReference type="InterPro" id="IPR046848">
    <property type="entry name" value="E_motif"/>
</dbReference>
<proteinExistence type="predicted"/>
<accession>A0A8J5FJ05</accession>
<dbReference type="Pfam" id="PF20431">
    <property type="entry name" value="E_motif"/>
    <property type="match status" value="1"/>
</dbReference>
<name>A0A8J5FJ05_ZINOF</name>
<dbReference type="Proteomes" id="UP000734854">
    <property type="component" value="Unassembled WGS sequence"/>
</dbReference>
<evidence type="ECO:0008006" key="3">
    <source>
        <dbReference type="Google" id="ProtNLM"/>
    </source>
</evidence>
<keyword evidence="2" id="KW-1185">Reference proteome</keyword>
<dbReference type="EMBL" id="JACMSC010000014">
    <property type="protein sequence ID" value="KAG6488398.1"/>
    <property type="molecule type" value="Genomic_DNA"/>
</dbReference>
<dbReference type="InterPro" id="IPR011990">
    <property type="entry name" value="TPR-like_helical_dom_sf"/>
</dbReference>
<dbReference type="PANTHER" id="PTHR47926">
    <property type="entry name" value="PENTATRICOPEPTIDE REPEAT-CONTAINING PROTEIN"/>
    <property type="match status" value="1"/>
</dbReference>
<gene>
    <name evidence="1" type="ORF">ZIOFF_049641</name>
</gene>
<evidence type="ECO:0000313" key="2">
    <source>
        <dbReference type="Proteomes" id="UP000734854"/>
    </source>
</evidence>
<dbReference type="PANTHER" id="PTHR47926:SF372">
    <property type="entry name" value="PENTATRICOPEPTIDE REPEAT-CONTAINING PROTEIN"/>
    <property type="match status" value="1"/>
</dbReference>
<dbReference type="AlphaFoldDB" id="A0A8J5FJ05"/>
<dbReference type="GO" id="GO:0009451">
    <property type="term" value="P:RNA modification"/>
    <property type="evidence" value="ECO:0007669"/>
    <property type="project" value="InterPro"/>
</dbReference>
<evidence type="ECO:0000313" key="1">
    <source>
        <dbReference type="EMBL" id="KAG6488398.1"/>
    </source>
</evidence>
<dbReference type="Gene3D" id="1.25.40.10">
    <property type="entry name" value="Tetratricopeptide repeat domain"/>
    <property type="match status" value="1"/>
</dbReference>
<dbReference type="GO" id="GO:0003723">
    <property type="term" value="F:RNA binding"/>
    <property type="evidence" value="ECO:0007669"/>
    <property type="project" value="InterPro"/>
</dbReference>
<sequence length="414" mass="45782">MWTSPTINAFQETRHWRHRQGLDAVPESEAVDLAAEAAYANTGISGKDGREGDDAGVAADIGEDEEGTVELSGVGVEVNELGVEAVVVFFAVIYPRADRLLGSETGCLKVLCSAKQQLSEDCYRYGGENHATDAILAKAGGLYGGAIRNVEKELEDFSSFLTSQANIAICLDLLGMNREFEISIRQLQVTESPSPENTSKLQASQAKMLEIKESMAMLGKEAAAESQQQRQTFQRIVDMIEAEKSLHLRVAAILDVLEAEIVTEKQQKVSAPPPLLSHNRSEKPYTFSLRLCCHTKAALRMEHYVCGVDLFGRAGQFEEAMKLVESMPFEHDKMAWLTLLGVCRVRSDSKLSSRVAEHLLVLESKHHSTYVLLSHMYSGVGMWDDRATMQITMRSSGLSKVPGWSWVEIRNQVQ</sequence>
<comment type="caution">
    <text evidence="1">The sequence shown here is derived from an EMBL/GenBank/DDBJ whole genome shotgun (WGS) entry which is preliminary data.</text>
</comment>
<dbReference type="InterPro" id="IPR046960">
    <property type="entry name" value="PPR_At4g14850-like_plant"/>
</dbReference>
<protein>
    <recommendedName>
        <fullName evidence="3">Pentatricopeptide repeat-containing protein</fullName>
    </recommendedName>
</protein>
<organism evidence="1 2">
    <name type="scientific">Zingiber officinale</name>
    <name type="common">Ginger</name>
    <name type="synonym">Amomum zingiber</name>
    <dbReference type="NCBI Taxonomy" id="94328"/>
    <lineage>
        <taxon>Eukaryota</taxon>
        <taxon>Viridiplantae</taxon>
        <taxon>Streptophyta</taxon>
        <taxon>Embryophyta</taxon>
        <taxon>Tracheophyta</taxon>
        <taxon>Spermatophyta</taxon>
        <taxon>Magnoliopsida</taxon>
        <taxon>Liliopsida</taxon>
        <taxon>Zingiberales</taxon>
        <taxon>Zingiberaceae</taxon>
        <taxon>Zingiber</taxon>
    </lineage>
</organism>